<keyword evidence="4 6" id="KW-1133">Transmembrane helix</keyword>
<keyword evidence="5 6" id="KW-0472">Membrane</keyword>
<dbReference type="PANTHER" id="PTHR45649">
    <property type="entry name" value="AMINO-ACID PERMEASE BAT1"/>
    <property type="match status" value="1"/>
</dbReference>
<feature type="transmembrane region" description="Helical" evidence="6">
    <location>
        <begin position="120"/>
        <end position="153"/>
    </location>
</feature>
<evidence type="ECO:0000256" key="4">
    <source>
        <dbReference type="ARBA" id="ARBA00022989"/>
    </source>
</evidence>
<evidence type="ECO:0000256" key="6">
    <source>
        <dbReference type="SAM" id="Phobius"/>
    </source>
</evidence>
<dbReference type="OrthoDB" id="2417308at2759"/>
<dbReference type="AlphaFoldDB" id="W2S4J9"/>
<comment type="subcellular location">
    <subcellularLocation>
        <location evidence="1">Membrane</location>
        <topology evidence="1">Multi-pass membrane protein</topology>
    </subcellularLocation>
</comment>
<dbReference type="Gene3D" id="1.20.1740.10">
    <property type="entry name" value="Amino acid/polyamine transporter I"/>
    <property type="match status" value="1"/>
</dbReference>
<evidence type="ECO:0000256" key="3">
    <source>
        <dbReference type="ARBA" id="ARBA00022692"/>
    </source>
</evidence>
<dbReference type="InParanoid" id="W2S4J9"/>
<name>W2S4J9_CYPE1</name>
<keyword evidence="3 6" id="KW-0812">Transmembrane</keyword>
<feature type="transmembrane region" description="Helical" evidence="6">
    <location>
        <begin position="274"/>
        <end position="295"/>
    </location>
</feature>
<feature type="transmembrane region" description="Helical" evidence="6">
    <location>
        <begin position="328"/>
        <end position="354"/>
    </location>
</feature>
<protein>
    <recommendedName>
        <fullName evidence="9">Choline transporter</fullName>
    </recommendedName>
</protein>
<evidence type="ECO:0008006" key="9">
    <source>
        <dbReference type="Google" id="ProtNLM"/>
    </source>
</evidence>
<evidence type="ECO:0000256" key="5">
    <source>
        <dbReference type="ARBA" id="ARBA00023136"/>
    </source>
</evidence>
<evidence type="ECO:0000313" key="7">
    <source>
        <dbReference type="EMBL" id="ETN43520.1"/>
    </source>
</evidence>
<dbReference type="HOGENOM" id="CLU_004495_2_4_1"/>
<dbReference type="FunCoup" id="W2S4J9">
    <property type="interactions" value="114"/>
</dbReference>
<dbReference type="PANTHER" id="PTHR45649:SF11">
    <property type="entry name" value="TRANSPORTER, PUTATIVE (EUROFUNG)-RELATED"/>
    <property type="match status" value="1"/>
</dbReference>
<dbReference type="VEuPathDB" id="FungiDB:HMPREF1541_02679"/>
<organism evidence="7 8">
    <name type="scientific">Cyphellophora europaea (strain CBS 101466)</name>
    <name type="common">Phialophora europaea</name>
    <dbReference type="NCBI Taxonomy" id="1220924"/>
    <lineage>
        <taxon>Eukaryota</taxon>
        <taxon>Fungi</taxon>
        <taxon>Dikarya</taxon>
        <taxon>Ascomycota</taxon>
        <taxon>Pezizomycotina</taxon>
        <taxon>Eurotiomycetes</taxon>
        <taxon>Chaetothyriomycetidae</taxon>
        <taxon>Chaetothyriales</taxon>
        <taxon>Cyphellophoraceae</taxon>
        <taxon>Cyphellophora</taxon>
    </lineage>
</organism>
<dbReference type="GeneID" id="19970018"/>
<feature type="transmembrane region" description="Helical" evidence="6">
    <location>
        <begin position="446"/>
        <end position="468"/>
    </location>
</feature>
<feature type="transmembrane region" description="Helical" evidence="6">
    <location>
        <begin position="195"/>
        <end position="214"/>
    </location>
</feature>
<dbReference type="GO" id="GO:0016020">
    <property type="term" value="C:membrane"/>
    <property type="evidence" value="ECO:0007669"/>
    <property type="project" value="UniProtKB-SubCell"/>
</dbReference>
<reference evidence="7 8" key="1">
    <citation type="submission" date="2013-03" db="EMBL/GenBank/DDBJ databases">
        <title>The Genome Sequence of Phialophora europaea CBS 101466.</title>
        <authorList>
            <consortium name="The Broad Institute Genomics Platform"/>
            <person name="Cuomo C."/>
            <person name="de Hoog S."/>
            <person name="Gorbushina A."/>
            <person name="Walker B."/>
            <person name="Young S.K."/>
            <person name="Zeng Q."/>
            <person name="Gargeya S."/>
            <person name="Fitzgerald M."/>
            <person name="Haas B."/>
            <person name="Abouelleil A."/>
            <person name="Allen A.W."/>
            <person name="Alvarado L."/>
            <person name="Arachchi H.M."/>
            <person name="Berlin A.M."/>
            <person name="Chapman S.B."/>
            <person name="Gainer-Dewar J."/>
            <person name="Goldberg J."/>
            <person name="Griggs A."/>
            <person name="Gujja S."/>
            <person name="Hansen M."/>
            <person name="Howarth C."/>
            <person name="Imamovic A."/>
            <person name="Ireland A."/>
            <person name="Larimer J."/>
            <person name="McCowan C."/>
            <person name="Murphy C."/>
            <person name="Pearson M."/>
            <person name="Poon T.W."/>
            <person name="Priest M."/>
            <person name="Roberts A."/>
            <person name="Saif S."/>
            <person name="Shea T."/>
            <person name="Sisk P."/>
            <person name="Sykes S."/>
            <person name="Wortman J."/>
            <person name="Nusbaum C."/>
            <person name="Birren B."/>
        </authorList>
    </citation>
    <scope>NUCLEOTIDE SEQUENCE [LARGE SCALE GENOMIC DNA]</scope>
    <source>
        <strain evidence="7 8">CBS 101466</strain>
    </source>
</reference>
<evidence type="ECO:0000256" key="1">
    <source>
        <dbReference type="ARBA" id="ARBA00004141"/>
    </source>
</evidence>
<dbReference type="STRING" id="1220924.W2S4J9"/>
<keyword evidence="2" id="KW-0813">Transport</keyword>
<feature type="transmembrane region" description="Helical" evidence="6">
    <location>
        <begin position="46"/>
        <end position="68"/>
    </location>
</feature>
<dbReference type="Proteomes" id="UP000030752">
    <property type="component" value="Unassembled WGS sequence"/>
</dbReference>
<feature type="transmembrane region" description="Helical" evidence="6">
    <location>
        <begin position="375"/>
        <end position="395"/>
    </location>
</feature>
<keyword evidence="8" id="KW-1185">Reference proteome</keyword>
<dbReference type="PIRSF" id="PIRSF006060">
    <property type="entry name" value="AA_transporter"/>
    <property type="match status" value="1"/>
</dbReference>
<dbReference type="GO" id="GO:0022857">
    <property type="term" value="F:transmembrane transporter activity"/>
    <property type="evidence" value="ECO:0007669"/>
    <property type="project" value="InterPro"/>
</dbReference>
<evidence type="ECO:0000313" key="8">
    <source>
        <dbReference type="Proteomes" id="UP000030752"/>
    </source>
</evidence>
<feature type="transmembrane region" description="Helical" evidence="6">
    <location>
        <begin position="234"/>
        <end position="253"/>
    </location>
</feature>
<feature type="transmembrane region" description="Helical" evidence="6">
    <location>
        <begin position="74"/>
        <end position="94"/>
    </location>
</feature>
<dbReference type="RefSeq" id="XP_008715256.1">
    <property type="nucleotide sequence ID" value="XM_008717034.1"/>
</dbReference>
<feature type="transmembrane region" description="Helical" evidence="6">
    <location>
        <begin position="474"/>
        <end position="496"/>
    </location>
</feature>
<feature type="transmembrane region" description="Helical" evidence="6">
    <location>
        <begin position="165"/>
        <end position="183"/>
    </location>
</feature>
<dbReference type="InterPro" id="IPR002293">
    <property type="entry name" value="AA/rel_permease1"/>
</dbReference>
<proteinExistence type="predicted"/>
<sequence>MAQKEPEVAQTAPRLDEEGLSADEIQLRAQGHVGELPRQFSPLSTLALAFSITNSWVGYAATFVTPLYAGAGPAVFWAPIIACIACLFITLGLAEQASAFPSSGGQYHFAFMVSPPKYRAAVAFTAGWLSSFAWLFTTASANLFCASLCVSLATLQNPGFTPTQWQTWLIYTVFIILCTLIVIYLPRSIPKLETFFFWTSLVGFLVNTIVLLAVSPSKQTGSAVFTEWTNLTGWDNGVAMLLAIGQSMYGFLCTDSATHISEELPNPSRHVPRAMWMTIAIGIVTTVPFTLAVLFSTQDFEAVSLSGLPIMEVYLQALRGNTSAALFFTFWILFIYFGATIGLVVTSGRLLWAFSRDNGLPFSAIFAKTHPTRHVPANATILTACFCILYGLIYIGSTTAFNSFVATAILSLNLTYTLPQFIALLRGRDRVLPARQFNLGPYFGTFCNAFACAWVALYAVLFCFPIFLPVTADTMNYVSVVMAGTFLFIVVMWWVAGKRKVFTGPNIGVEGLELLSAINAGDVQRAGVARGSMEAKEAGR</sequence>
<dbReference type="Pfam" id="PF13520">
    <property type="entry name" value="AA_permease_2"/>
    <property type="match status" value="1"/>
</dbReference>
<dbReference type="eggNOG" id="KOG1289">
    <property type="taxonomic scope" value="Eukaryota"/>
</dbReference>
<gene>
    <name evidence="7" type="ORF">HMPREF1541_02679</name>
</gene>
<feature type="transmembrane region" description="Helical" evidence="6">
    <location>
        <begin position="401"/>
        <end position="425"/>
    </location>
</feature>
<evidence type="ECO:0000256" key="2">
    <source>
        <dbReference type="ARBA" id="ARBA00022448"/>
    </source>
</evidence>
<dbReference type="EMBL" id="KB822718">
    <property type="protein sequence ID" value="ETN43520.1"/>
    <property type="molecule type" value="Genomic_DNA"/>
</dbReference>
<accession>W2S4J9</accession>